<dbReference type="Pfam" id="PF25820">
    <property type="entry name" value="DUF7949"/>
    <property type="match status" value="1"/>
</dbReference>
<feature type="domain" description="DUF7949" evidence="7">
    <location>
        <begin position="870"/>
        <end position="902"/>
    </location>
</feature>
<organism evidence="8 9">
    <name type="scientific">Tieghemostelium lacteum</name>
    <name type="common">Slime mold</name>
    <name type="synonym">Dictyostelium lacteum</name>
    <dbReference type="NCBI Taxonomy" id="361077"/>
    <lineage>
        <taxon>Eukaryota</taxon>
        <taxon>Amoebozoa</taxon>
        <taxon>Evosea</taxon>
        <taxon>Eumycetozoa</taxon>
        <taxon>Dictyostelia</taxon>
        <taxon>Dictyosteliales</taxon>
        <taxon>Raperosteliaceae</taxon>
        <taxon>Tieghemostelium</taxon>
    </lineage>
</organism>
<evidence type="ECO:0000313" key="8">
    <source>
        <dbReference type="EMBL" id="KYR02817.1"/>
    </source>
</evidence>
<dbReference type="OMA" id="WSISVED"/>
<feature type="domain" description="DUF7034" evidence="4">
    <location>
        <begin position="644"/>
        <end position="743"/>
    </location>
</feature>
<evidence type="ECO:0000256" key="1">
    <source>
        <dbReference type="SAM" id="MobiDB-lite"/>
    </source>
</evidence>
<evidence type="ECO:0000259" key="4">
    <source>
        <dbReference type="Pfam" id="PF23033"/>
    </source>
</evidence>
<feature type="domain" description="DUF7743" evidence="6">
    <location>
        <begin position="277"/>
        <end position="373"/>
    </location>
</feature>
<dbReference type="InterPro" id="IPR056645">
    <property type="entry name" value="DUF7743"/>
</dbReference>
<keyword evidence="2" id="KW-0472">Membrane</keyword>
<feature type="transmembrane region" description="Helical" evidence="2">
    <location>
        <begin position="1184"/>
        <end position="1207"/>
    </location>
</feature>
<dbReference type="Pfam" id="PF22933">
    <property type="entry name" value="ComC_SSD"/>
    <property type="match status" value="1"/>
</dbReference>
<dbReference type="Proteomes" id="UP000076078">
    <property type="component" value="Unassembled WGS sequence"/>
</dbReference>
<dbReference type="Pfam" id="PF23033">
    <property type="entry name" value="DUF7034"/>
    <property type="match status" value="1"/>
</dbReference>
<dbReference type="InterPro" id="IPR055462">
    <property type="entry name" value="DUF7034"/>
</dbReference>
<dbReference type="PANTHER" id="PTHR31378:SF17">
    <property type="match status" value="1"/>
</dbReference>
<evidence type="ECO:0000313" key="9">
    <source>
        <dbReference type="Proteomes" id="UP000076078"/>
    </source>
</evidence>
<dbReference type="AlphaFoldDB" id="A0A152A9S7"/>
<dbReference type="InterPro" id="IPR057709">
    <property type="entry name" value="DUF7949"/>
</dbReference>
<dbReference type="InParanoid" id="A0A152A9S7"/>
<name>A0A152A9S7_TIELA</name>
<feature type="region of interest" description="Disordered" evidence="1">
    <location>
        <begin position="907"/>
        <end position="926"/>
    </location>
</feature>
<dbReference type="Pfam" id="PF24893">
    <property type="entry name" value="DUF7743"/>
    <property type="match status" value="1"/>
</dbReference>
<feature type="domain" description="DUF7035" evidence="5">
    <location>
        <begin position="490"/>
        <end position="633"/>
    </location>
</feature>
<evidence type="ECO:0000259" key="5">
    <source>
        <dbReference type="Pfam" id="PF23034"/>
    </source>
</evidence>
<reference evidence="8 9" key="1">
    <citation type="submission" date="2015-12" db="EMBL/GenBank/DDBJ databases">
        <title>Dictyostelia acquired genes for synthesis and detection of signals that induce cell-type specialization by lateral gene transfer from prokaryotes.</title>
        <authorList>
            <person name="Gloeckner G."/>
            <person name="Schaap P."/>
        </authorList>
    </citation>
    <scope>NUCLEOTIDE SEQUENCE [LARGE SCALE GENOMIC DNA]</scope>
    <source>
        <strain evidence="8 9">TK</strain>
    </source>
</reference>
<evidence type="ECO:0000259" key="6">
    <source>
        <dbReference type="Pfam" id="PF24893"/>
    </source>
</evidence>
<dbReference type="InterPro" id="IPR054484">
    <property type="entry name" value="ComC_SSD"/>
</dbReference>
<feature type="domain" description="ComC supersandwich" evidence="3">
    <location>
        <begin position="936"/>
        <end position="1156"/>
    </location>
</feature>
<dbReference type="InterPro" id="IPR055463">
    <property type="entry name" value="DUF7035"/>
</dbReference>
<protein>
    <submittedName>
        <fullName evidence="8">EGF-like domain-containing protein</fullName>
    </submittedName>
</protein>
<keyword evidence="2" id="KW-1133">Transmembrane helix</keyword>
<proteinExistence type="predicted"/>
<evidence type="ECO:0000259" key="7">
    <source>
        <dbReference type="Pfam" id="PF25820"/>
    </source>
</evidence>
<evidence type="ECO:0000256" key="2">
    <source>
        <dbReference type="SAM" id="Phobius"/>
    </source>
</evidence>
<gene>
    <name evidence="8" type="ORF">DLAC_00283</name>
</gene>
<dbReference type="EMBL" id="LODT01000001">
    <property type="protein sequence ID" value="KYR02817.1"/>
    <property type="molecule type" value="Genomic_DNA"/>
</dbReference>
<comment type="caution">
    <text evidence="8">The sequence shown here is derived from an EMBL/GenBank/DDBJ whole genome shotgun (WGS) entry which is preliminary data.</text>
</comment>
<keyword evidence="2" id="KW-0812">Transmembrane</keyword>
<keyword evidence="9" id="KW-1185">Reference proteome</keyword>
<dbReference type="Pfam" id="PF23034">
    <property type="entry name" value="DUF7035"/>
    <property type="match status" value="1"/>
</dbReference>
<dbReference type="PANTHER" id="PTHR31378">
    <property type="entry name" value="EGF-LIKE DOMAIN-CONTAINING PROTEIN-RELATED-RELATED"/>
    <property type="match status" value="1"/>
</dbReference>
<accession>A0A152A9S7</accession>
<dbReference type="OrthoDB" id="5951731at2759"/>
<evidence type="ECO:0000259" key="3">
    <source>
        <dbReference type="Pfam" id="PF22933"/>
    </source>
</evidence>
<sequence>MQIDNSTAILIEFTILFSFGDMIQTVTFRQSSGQPTTHIITSSCESLPSSIGYQNMFPAPIPSRSQGSYYLPFNILNTKPNYVIPNFVGCSTTPAHFSCSILNPIGINLQFTAVLKLIPGSVVSGGTYTLSISNLVTTKQVTFQSPYLNKTTEVEITAEVFPETLTAIVSNAVYSFYELSGVTAGSSYTFSTPNDGKLTSDVVYGNPSKFGTFAIYQILNDLSFSVIFEMSFAGTNTLFPIQFEKSMMSTLKKVNSKSEIQLKSQELLGVSPFDQFSFQMFPIGNMEVIIRIHVVDPIGFVKMFGDTVVMDSSHLVSGTLQDGIFENRYSYLYQQDLVFEILTGTTNYRIDSRYKYKNVLLQPSPQFPITQSGFSVNSIKDITYFQFQDSDVNLSTTSKSTILYFNVTNANKELLPYMKLKSKLDHKFPTFVGEWDYIWEMYRIDIQLPARIFTGTLEYDIFIYGYQASYIDLISEFGGKAMLNVTSAHADEFPPIVIDYQPYPLNVNGFGLIKIPDAFIGSYQKYIGYSVIISDPINGLKNGTIRICSSMDSTGFTLPLDPLYTDYSGNTTLNYYNVQFPVDSICVSQTFIICDITLVDQSGYTSSTSDKVVNPLFPALDVVTPIPDLEISCTSFNASDITGPTLVNFSPLPTNLTNLDVGTINRIQLFSFSFTDFSGIHQYHLPILTLVNSADNTKISCQSEIAGNIPQGYTYNCSMFIPYGFGVGNSLTVQFSNIFDNFLRPPSAITLSGGNAITPIISSQNPYIDGHYPFSSFGGRLVIFGHGFGNDSSATTFQVNYNDGKGYVQVTSIAFLSFTAMRLEGLKPSLTKISVRVSKSSVVSNEYFITPVLLPVVPTQSPTDPPPNLCPNQCGGPTKGECHSTGCKCISPWSGIDCRSTIVIVPEPKPNPDSPDSGNNYDGEMPNGEKIQLSTLVSIKSIRELDINNLIVFEKVFDKWEFINTTSDSSVEYQYKSNVTKPSSSGTSSLKSPMQVNTNIDAANETTTKITVTIQWFSEQETIVFANELIEMNPSTLKYKIELDSWPFSSSLNRLEIVMAASLSQDSISDEESTCQLQEFQDNPDYQYLKLSINEHSFYGRFIKRGIVDGQVRQVDNQPIKMDSGETNYSSIESYIGITVPYYKRSVILDPDFSVLLDSDTSSTSDNSNAICNSVDSGLSKLQIIGIAIGCAGFGIVIIASVAYFYYKKIYVKRETIKLKSKLSRSRE</sequence>